<proteinExistence type="predicted"/>
<reference evidence="1 2" key="1">
    <citation type="submission" date="2024-01" db="EMBL/GenBank/DDBJ databases">
        <title>Genome assemblies of Stephania.</title>
        <authorList>
            <person name="Yang L."/>
        </authorList>
    </citation>
    <scope>NUCLEOTIDE SEQUENCE [LARGE SCALE GENOMIC DNA]</scope>
    <source>
        <strain evidence="1">YNDBR</strain>
        <tissue evidence="1">Leaf</tissue>
    </source>
</reference>
<sequence length="152" mass="17348">MGFRWLITFAVNINQKRRVEDFELRTRGSRISTFLKCIVYAGFFSLDVREDRSGLGWVIGIRKVWIGRRRGLGPASGDENDGDPLDVSSLSLTSKPCGKKGACFRLNRRTTDRLPLSRFPAPEQDLGLEQKRLFLEGENVKSEDEDERPNDK</sequence>
<organism evidence="1 2">
    <name type="scientific">Stephania yunnanensis</name>
    <dbReference type="NCBI Taxonomy" id="152371"/>
    <lineage>
        <taxon>Eukaryota</taxon>
        <taxon>Viridiplantae</taxon>
        <taxon>Streptophyta</taxon>
        <taxon>Embryophyta</taxon>
        <taxon>Tracheophyta</taxon>
        <taxon>Spermatophyta</taxon>
        <taxon>Magnoliopsida</taxon>
        <taxon>Ranunculales</taxon>
        <taxon>Menispermaceae</taxon>
        <taxon>Menispermoideae</taxon>
        <taxon>Cissampelideae</taxon>
        <taxon>Stephania</taxon>
    </lineage>
</organism>
<name>A0AAP0LDS6_9MAGN</name>
<keyword evidence="2" id="KW-1185">Reference proteome</keyword>
<gene>
    <name evidence="1" type="ORF">Syun_001398</name>
</gene>
<protein>
    <submittedName>
        <fullName evidence="1">Uncharacterized protein</fullName>
    </submittedName>
</protein>
<comment type="caution">
    <text evidence="1">The sequence shown here is derived from an EMBL/GenBank/DDBJ whole genome shotgun (WGS) entry which is preliminary data.</text>
</comment>
<evidence type="ECO:0000313" key="2">
    <source>
        <dbReference type="Proteomes" id="UP001420932"/>
    </source>
</evidence>
<accession>A0AAP0LDS6</accession>
<evidence type="ECO:0000313" key="1">
    <source>
        <dbReference type="EMBL" id="KAK9169258.1"/>
    </source>
</evidence>
<dbReference type="AlphaFoldDB" id="A0AAP0LDS6"/>
<dbReference type="EMBL" id="JBBNAF010000001">
    <property type="protein sequence ID" value="KAK9169258.1"/>
    <property type="molecule type" value="Genomic_DNA"/>
</dbReference>
<dbReference type="Proteomes" id="UP001420932">
    <property type="component" value="Unassembled WGS sequence"/>
</dbReference>